<dbReference type="PANTHER" id="PTHR31560">
    <property type="entry name" value="UPF0652 PROTEIN C16A11.03C-RELATED"/>
    <property type="match status" value="1"/>
</dbReference>
<dbReference type="Pfam" id="PF22586">
    <property type="entry name" value="ANCHR-like_BBOX"/>
    <property type="match status" value="1"/>
</dbReference>
<gene>
    <name evidence="4" type="ORF">PPYR1160_LOCUS14953</name>
</gene>
<dbReference type="Pfam" id="PF09418">
    <property type="entry name" value="DUF2009"/>
    <property type="match status" value="1"/>
</dbReference>
<evidence type="ECO:0000259" key="3">
    <source>
        <dbReference type="PROSITE" id="PS50119"/>
    </source>
</evidence>
<dbReference type="InterPro" id="IPR057668">
    <property type="entry name" value="E2_Ub-conjug_enz_C"/>
</dbReference>
<dbReference type="SMART" id="SM00336">
    <property type="entry name" value="BBOX"/>
    <property type="match status" value="1"/>
</dbReference>
<dbReference type="AlphaFoldDB" id="A0A7R9UG75"/>
<evidence type="ECO:0000256" key="2">
    <source>
        <dbReference type="SAM" id="MobiDB-lite"/>
    </source>
</evidence>
<dbReference type="InterPro" id="IPR018553">
    <property type="entry name" value="E2_Ub-conjug_enz"/>
</dbReference>
<feature type="region of interest" description="Disordered" evidence="2">
    <location>
        <begin position="58"/>
        <end position="105"/>
    </location>
</feature>
<name>A0A7R9UG75_9STRA</name>
<organism evidence="4">
    <name type="scientific">Pinguiococcus pyrenoidosus</name>
    <dbReference type="NCBI Taxonomy" id="172671"/>
    <lineage>
        <taxon>Eukaryota</taxon>
        <taxon>Sar</taxon>
        <taxon>Stramenopiles</taxon>
        <taxon>Ochrophyta</taxon>
        <taxon>Pinguiophyceae</taxon>
        <taxon>Pinguiochrysidales</taxon>
        <taxon>Pinguiochrysidaceae</taxon>
        <taxon>Pinguiococcus</taxon>
    </lineage>
</organism>
<evidence type="ECO:0000256" key="1">
    <source>
        <dbReference type="PROSITE-ProRule" id="PRU00024"/>
    </source>
</evidence>
<dbReference type="PROSITE" id="PS50119">
    <property type="entry name" value="ZF_BBOX"/>
    <property type="match status" value="1"/>
</dbReference>
<keyword evidence="1" id="KW-0862">Zinc</keyword>
<dbReference type="CDD" id="cd19757">
    <property type="entry name" value="Bbox1"/>
    <property type="match status" value="1"/>
</dbReference>
<keyword evidence="1" id="KW-0479">Metal-binding</keyword>
<dbReference type="GO" id="GO:0008270">
    <property type="term" value="F:zinc ion binding"/>
    <property type="evidence" value="ECO:0007669"/>
    <property type="project" value="UniProtKB-KW"/>
</dbReference>
<accession>A0A7R9UG75</accession>
<sequence length="607" mass="68129">MASEAAQVLCGECESHTAVVRCVTCGESFCRPCMEALHRRGKRAEHVREAILGSVMAAPSVAPDPSKATEAMELASPRNGPPPTTDSAPAEELSEAVQSDSGGDGAVDNSAFVECVPLRLAPEERGLLKIVESALEVSEYTDSVDTVRSYGKDRRMMEGLREMYSMITGLAVSARPGRAGERLVVDTFSENEDLFRRAFEVARRYKVMNPEKLRGTYGKLMYLLQDASQPRFVEHVGIHPVKELETVRSFLLKRGKRALALLEDPQLRDATREVVNDGTKTPAYLAREVQRKRVAQEELKQKYKTKENEEAETVGPVQPLTEADIQRVLDSVGDADNYVTYNVKPVLRMLELLEENFHPDKEEKQYSLSLRGGSYFNKYGSSGSYSSAYSSARYSSLGGSAKLTHDHATQFAFVKQSLTLWAKMMESMYRLWYAADRDLLSQKDDYSLWNTGQGLNRVQRCPNVRAEMRRILAEVQRRCGPWVGLSVVHLGDRDVPNALMFIDKYTQIPRILAPIVRAVDSIEELMASHDAIKVYVTENWGDGRGLRMQILSDFFRYAFDGDGDDGGSCIDGRLTSTWNWCSRIEKKKYNHFFMLAGFQGFDGDFKG</sequence>
<feature type="domain" description="B box-type" evidence="3">
    <location>
        <begin position="5"/>
        <end position="51"/>
    </location>
</feature>
<dbReference type="InterPro" id="IPR000315">
    <property type="entry name" value="Znf_B-box"/>
</dbReference>
<protein>
    <recommendedName>
        <fullName evidence="3">B box-type domain-containing protein</fullName>
    </recommendedName>
</protein>
<keyword evidence="1" id="KW-0863">Zinc-finger</keyword>
<evidence type="ECO:0000313" key="4">
    <source>
        <dbReference type="EMBL" id="CAD8265450.1"/>
    </source>
</evidence>
<dbReference type="PANTHER" id="PTHR31560:SF0">
    <property type="entry name" value="UPF0652 PROTEIN C22H10.08"/>
    <property type="match status" value="1"/>
</dbReference>
<dbReference type="EMBL" id="HBEA01019681">
    <property type="protein sequence ID" value="CAD8265450.1"/>
    <property type="molecule type" value="Transcribed_RNA"/>
</dbReference>
<reference evidence="4" key="1">
    <citation type="submission" date="2021-01" db="EMBL/GenBank/DDBJ databases">
        <authorList>
            <person name="Corre E."/>
            <person name="Pelletier E."/>
            <person name="Niang G."/>
            <person name="Scheremetjew M."/>
            <person name="Finn R."/>
            <person name="Kale V."/>
            <person name="Holt S."/>
            <person name="Cochrane G."/>
            <person name="Meng A."/>
            <person name="Brown T."/>
            <person name="Cohen L."/>
        </authorList>
    </citation>
    <scope>NUCLEOTIDE SEQUENCE</scope>
    <source>
        <strain evidence="4">CCMP2078</strain>
    </source>
</reference>
<proteinExistence type="predicted"/>